<comment type="similarity">
    <text evidence="1">Belongs to the DnaA family.</text>
</comment>
<gene>
    <name evidence="4" type="primary">hda</name>
    <name evidence="4" type="ORF">EXY25_05425</name>
</gene>
<evidence type="ECO:0000256" key="1">
    <source>
        <dbReference type="RuleBase" id="RU004227"/>
    </source>
</evidence>
<keyword evidence="1" id="KW-0235">DNA replication</keyword>
<feature type="domain" description="Hda lid" evidence="3">
    <location>
        <begin position="167"/>
        <end position="231"/>
    </location>
</feature>
<dbReference type="Gene3D" id="3.40.50.300">
    <property type="entry name" value="P-loop containing nucleotide triphosphate hydrolases"/>
    <property type="match status" value="1"/>
</dbReference>
<dbReference type="Pfam" id="PF22688">
    <property type="entry name" value="Hda_lid"/>
    <property type="match status" value="1"/>
</dbReference>
<sequence>MSTFDKQLPLALNLPDDETFASYYGAANDSVVEQLKLLLDKNEQPFYLWGAAGCGKSHLLHAACADGANRGMQVAYLPMSISSQISPIMFEGLEQLDLVAIDDVDHIAGDAVWERALFDLYNRVGELGQARLLMSAKGAPRTCGFQLPDLGSRLDWGLVAKLSSLDDEQKVAMLMQRAQNRGMKMPDEVARFLLNRVAREMGALTETLDTLDRASMVAQRKLTVPFVKQVLSL</sequence>
<dbReference type="Gene3D" id="1.10.8.60">
    <property type="match status" value="1"/>
</dbReference>
<evidence type="ECO:0000259" key="3">
    <source>
        <dbReference type="Pfam" id="PF22688"/>
    </source>
</evidence>
<name>A0ABY1WV95_9GAMM</name>
<reference evidence="5" key="1">
    <citation type="submission" date="2019-02" db="EMBL/GenBank/DDBJ databases">
        <title>Draft genome sequence of Muricauda sp. 176CP4-71.</title>
        <authorList>
            <person name="Park J.-S."/>
        </authorList>
    </citation>
    <scope>NUCLEOTIDE SEQUENCE [LARGE SCALE GENOMIC DNA]</scope>
    <source>
        <strain evidence="5">176GS2-150</strain>
    </source>
</reference>
<proteinExistence type="inferred from homology"/>
<evidence type="ECO:0000313" key="4">
    <source>
        <dbReference type="EMBL" id="TAA48657.1"/>
    </source>
</evidence>
<keyword evidence="5" id="KW-1185">Reference proteome</keyword>
<comment type="caution">
    <text evidence="4">The sequence shown here is derived from an EMBL/GenBank/DDBJ whole genome shotgun (WGS) entry which is preliminary data.</text>
</comment>
<evidence type="ECO:0000259" key="2">
    <source>
        <dbReference type="Pfam" id="PF00308"/>
    </source>
</evidence>
<feature type="domain" description="Chromosomal replication initiator protein DnaA ATPAse" evidence="2">
    <location>
        <begin position="40"/>
        <end position="160"/>
    </location>
</feature>
<dbReference type="Proteomes" id="UP000292544">
    <property type="component" value="Unassembled WGS sequence"/>
</dbReference>
<dbReference type="NCBIfam" id="NF005982">
    <property type="entry name" value="PRK08084.1"/>
    <property type="match status" value="1"/>
</dbReference>
<dbReference type="InterPro" id="IPR013317">
    <property type="entry name" value="DnaA_dom"/>
</dbReference>
<dbReference type="PANTHER" id="PTHR30050:SF5">
    <property type="entry name" value="DNAA REGULATORY INACTIVATOR HDA"/>
    <property type="match status" value="1"/>
</dbReference>
<dbReference type="InterPro" id="IPR027417">
    <property type="entry name" value="P-loop_NTPase"/>
</dbReference>
<dbReference type="PRINTS" id="PR00051">
    <property type="entry name" value="DNAA"/>
</dbReference>
<dbReference type="Pfam" id="PF00308">
    <property type="entry name" value="Bac_DnaA"/>
    <property type="match status" value="1"/>
</dbReference>
<accession>A0ABY1WV95</accession>
<evidence type="ECO:0000313" key="5">
    <source>
        <dbReference type="Proteomes" id="UP000292544"/>
    </source>
</evidence>
<dbReference type="InterPro" id="IPR055199">
    <property type="entry name" value="Hda_lid"/>
</dbReference>
<organism evidence="4 5">
    <name type="scientific">Corallincola spongiicola</name>
    <dbReference type="NCBI Taxonomy" id="2520508"/>
    <lineage>
        <taxon>Bacteria</taxon>
        <taxon>Pseudomonadati</taxon>
        <taxon>Pseudomonadota</taxon>
        <taxon>Gammaproteobacteria</taxon>
        <taxon>Alteromonadales</taxon>
        <taxon>Psychromonadaceae</taxon>
        <taxon>Corallincola</taxon>
    </lineage>
</organism>
<dbReference type="PANTHER" id="PTHR30050">
    <property type="entry name" value="CHROMOSOMAL REPLICATION INITIATOR PROTEIN DNAA"/>
    <property type="match status" value="1"/>
</dbReference>
<dbReference type="NCBIfam" id="TIGR03420">
    <property type="entry name" value="DnaA_homol_Hda"/>
    <property type="match status" value="1"/>
</dbReference>
<dbReference type="RefSeq" id="WP_130565973.1">
    <property type="nucleotide sequence ID" value="NZ_SHLY01000001.1"/>
</dbReference>
<dbReference type="SUPFAM" id="SSF52540">
    <property type="entry name" value="P-loop containing nucleoside triphosphate hydrolases"/>
    <property type="match status" value="1"/>
</dbReference>
<dbReference type="InterPro" id="IPR017788">
    <property type="entry name" value="Hda"/>
</dbReference>
<protein>
    <submittedName>
        <fullName evidence="4">DnaA inactivator Hda</fullName>
    </submittedName>
</protein>
<dbReference type="InterPro" id="IPR020591">
    <property type="entry name" value="Chromosome_initiator_DnaA-like"/>
</dbReference>
<dbReference type="EMBL" id="SHLY01000001">
    <property type="protein sequence ID" value="TAA48657.1"/>
    <property type="molecule type" value="Genomic_DNA"/>
</dbReference>